<proteinExistence type="predicted"/>
<dbReference type="InterPro" id="IPR029058">
    <property type="entry name" value="AB_hydrolase_fold"/>
</dbReference>
<dbReference type="InterPro" id="IPR050266">
    <property type="entry name" value="AB_hydrolase_sf"/>
</dbReference>
<gene>
    <name evidence="2" type="ORF">PENCOP_c006G05046</name>
</gene>
<evidence type="ECO:0000313" key="3">
    <source>
        <dbReference type="Proteomes" id="UP000191500"/>
    </source>
</evidence>
<reference evidence="3" key="1">
    <citation type="journal article" date="2017" name="Nat. Microbiol.">
        <title>Global analysis of biosynthetic gene clusters reveals vast potential of secondary metabolite production in Penicillium species.</title>
        <authorList>
            <person name="Nielsen J.C."/>
            <person name="Grijseels S."/>
            <person name="Prigent S."/>
            <person name="Ji B."/>
            <person name="Dainat J."/>
            <person name="Nielsen K.F."/>
            <person name="Frisvad J.C."/>
            <person name="Workman M."/>
            <person name="Nielsen J."/>
        </authorList>
    </citation>
    <scope>NUCLEOTIDE SEQUENCE [LARGE SCALE GENOMIC DNA]</scope>
    <source>
        <strain evidence="3">IBT 31321</strain>
    </source>
</reference>
<dbReference type="Gene3D" id="3.40.50.1820">
    <property type="entry name" value="alpha/beta hydrolase"/>
    <property type="match status" value="1"/>
</dbReference>
<sequence length="277" mass="31337">MESTLSAYEIGEGLPVLIIHGWEMEGRVEQLDFEPIFNKTPGLRRIYVDLPGMGTTPANDVKDLDDIYHHLVQFIDSRLGKTRFLLVGSSCGGYLARAIAQKYIAQVDGLLLRVPLIEPNDSKRDLDAFKPLVTNEQLMSEISAEDRTLLGDVLVQTPAYIKTLKAKYEKVILPAMEAADNKVLDPIRADPDRYQLSFLLDNETAKFFAPTLIVCGRQDGSVGYRDSLRLLELYPRSTYVVLDRGTHGLPIDETSVFEALVRDWIVRAHEWRSRTDR</sequence>
<protein>
    <recommendedName>
        <fullName evidence="1">AB hydrolase-1 domain-containing protein</fullName>
    </recommendedName>
</protein>
<dbReference type="Proteomes" id="UP000191500">
    <property type="component" value="Unassembled WGS sequence"/>
</dbReference>
<dbReference type="PANTHER" id="PTHR43798">
    <property type="entry name" value="MONOACYLGLYCEROL LIPASE"/>
    <property type="match status" value="1"/>
</dbReference>
<evidence type="ECO:0000313" key="2">
    <source>
        <dbReference type="EMBL" id="OQE39941.1"/>
    </source>
</evidence>
<dbReference type="Pfam" id="PF00561">
    <property type="entry name" value="Abhydrolase_1"/>
    <property type="match status" value="1"/>
</dbReference>
<keyword evidence="3" id="KW-1185">Reference proteome</keyword>
<organism evidence="2 3">
    <name type="scientific">Penicillium coprophilum</name>
    <dbReference type="NCBI Taxonomy" id="36646"/>
    <lineage>
        <taxon>Eukaryota</taxon>
        <taxon>Fungi</taxon>
        <taxon>Dikarya</taxon>
        <taxon>Ascomycota</taxon>
        <taxon>Pezizomycotina</taxon>
        <taxon>Eurotiomycetes</taxon>
        <taxon>Eurotiomycetidae</taxon>
        <taxon>Eurotiales</taxon>
        <taxon>Aspergillaceae</taxon>
        <taxon>Penicillium</taxon>
    </lineage>
</organism>
<comment type="caution">
    <text evidence="2">The sequence shown here is derived from an EMBL/GenBank/DDBJ whole genome shotgun (WGS) entry which is preliminary data.</text>
</comment>
<name>A0A1V6UNF7_9EURO</name>
<dbReference type="STRING" id="36646.A0A1V6UNF7"/>
<dbReference type="GO" id="GO:0017000">
    <property type="term" value="P:antibiotic biosynthetic process"/>
    <property type="evidence" value="ECO:0007669"/>
    <property type="project" value="UniProtKB-ARBA"/>
</dbReference>
<dbReference type="EMBL" id="MDDG01000006">
    <property type="protein sequence ID" value="OQE39941.1"/>
    <property type="molecule type" value="Genomic_DNA"/>
</dbReference>
<dbReference type="AlphaFoldDB" id="A0A1V6UNF7"/>
<dbReference type="SUPFAM" id="SSF53474">
    <property type="entry name" value="alpha/beta-Hydrolases"/>
    <property type="match status" value="1"/>
</dbReference>
<evidence type="ECO:0000259" key="1">
    <source>
        <dbReference type="Pfam" id="PF00561"/>
    </source>
</evidence>
<dbReference type="PANTHER" id="PTHR43798:SF6">
    <property type="entry name" value="HYDROLASE, PUTATIVE (AFU_ORTHOLOGUE AFUA_4G13070)-RELATED"/>
    <property type="match status" value="1"/>
</dbReference>
<dbReference type="GO" id="GO:0072330">
    <property type="term" value="P:monocarboxylic acid biosynthetic process"/>
    <property type="evidence" value="ECO:0007669"/>
    <property type="project" value="UniProtKB-ARBA"/>
</dbReference>
<dbReference type="InterPro" id="IPR000073">
    <property type="entry name" value="AB_hydrolase_1"/>
</dbReference>
<dbReference type="PRINTS" id="PR00111">
    <property type="entry name" value="ABHYDROLASE"/>
</dbReference>
<accession>A0A1V6UNF7</accession>
<feature type="domain" description="AB hydrolase-1" evidence="1">
    <location>
        <begin position="15"/>
        <end position="253"/>
    </location>
</feature>